<reference evidence="2 3" key="1">
    <citation type="submission" date="2018-01" db="EMBL/GenBank/DDBJ databases">
        <title>Cryobacterium sp. nov., from glaciers in China.</title>
        <authorList>
            <person name="Liu Q."/>
            <person name="Xin Y.-H."/>
        </authorList>
    </citation>
    <scope>NUCLEOTIDE SEQUENCE [LARGE SCALE GENOMIC DNA]</scope>
    <source>
        <strain evidence="2 3">TMN-42</strain>
    </source>
</reference>
<keyword evidence="1" id="KW-0812">Transmembrane</keyword>
<comment type="caution">
    <text evidence="2">The sequence shown here is derived from an EMBL/GenBank/DDBJ whole genome shotgun (WGS) entry which is preliminary data.</text>
</comment>
<dbReference type="Proteomes" id="UP000237340">
    <property type="component" value="Unassembled WGS sequence"/>
</dbReference>
<feature type="transmembrane region" description="Helical" evidence="1">
    <location>
        <begin position="340"/>
        <end position="361"/>
    </location>
</feature>
<dbReference type="EMBL" id="PPXD01000003">
    <property type="protein sequence ID" value="POH69540.1"/>
    <property type="molecule type" value="Genomic_DNA"/>
</dbReference>
<evidence type="ECO:0000313" key="2">
    <source>
        <dbReference type="EMBL" id="POH69540.1"/>
    </source>
</evidence>
<organism evidence="2 3">
    <name type="scientific">Cryobacterium zongtaii</name>
    <dbReference type="NCBI Taxonomy" id="1259217"/>
    <lineage>
        <taxon>Bacteria</taxon>
        <taxon>Bacillati</taxon>
        <taxon>Actinomycetota</taxon>
        <taxon>Actinomycetes</taxon>
        <taxon>Micrococcales</taxon>
        <taxon>Microbacteriaceae</taxon>
        <taxon>Cryobacterium</taxon>
    </lineage>
</organism>
<keyword evidence="1" id="KW-0472">Membrane</keyword>
<protein>
    <recommendedName>
        <fullName evidence="4">NnrS family protein</fullName>
    </recommendedName>
</protein>
<dbReference type="AlphaFoldDB" id="A0A2S3ZLR6"/>
<feature type="transmembrane region" description="Helical" evidence="1">
    <location>
        <begin position="242"/>
        <end position="263"/>
    </location>
</feature>
<evidence type="ECO:0008006" key="4">
    <source>
        <dbReference type="Google" id="ProtNLM"/>
    </source>
</evidence>
<feature type="transmembrane region" description="Helical" evidence="1">
    <location>
        <begin position="99"/>
        <end position="119"/>
    </location>
</feature>
<gene>
    <name evidence="2" type="ORF">C3B61_01870</name>
</gene>
<evidence type="ECO:0000256" key="1">
    <source>
        <dbReference type="SAM" id="Phobius"/>
    </source>
</evidence>
<feature type="transmembrane region" description="Helical" evidence="1">
    <location>
        <begin position="49"/>
        <end position="67"/>
    </location>
</feature>
<accession>A0A2S3ZLR6</accession>
<feature type="transmembrane region" description="Helical" evidence="1">
    <location>
        <begin position="309"/>
        <end position="328"/>
    </location>
</feature>
<keyword evidence="1" id="KW-1133">Transmembrane helix</keyword>
<feature type="transmembrane region" description="Helical" evidence="1">
    <location>
        <begin position="76"/>
        <end position="93"/>
    </location>
</feature>
<feature type="transmembrane region" description="Helical" evidence="1">
    <location>
        <begin position="126"/>
        <end position="145"/>
    </location>
</feature>
<sequence length="389" mass="40776">MRGTGPAARPKVTGRLVFLLLGGIALLAGLDGALLLLGLAAPVDSARLGAVHGPLMVFGFVGTVVVLERAVAVRRGWAYLAPGLLGAGGLALISPLPVVVGQVALVAGCAVLLAIYAEIWRRQGSVSTAVQVLGAVAGLMATVLWLRGIGIPQLAPLLILYLVLTIAGERLELSRISPTVNRRAEQWMLGISLSLSFGSVIALVWPIAGYPLLGAGMLALVAWLFRHDIATRMVRSVGLPRYMAWCLLAGYGWLVVVGGIWLLQGPVYSGPGYDAMMHAVFLGFVMSMIMAHAPTILPAVLRRPLPYRPIMYLPAGLLHASLLARVLFGDAYGVPALVQWGGVFNIVAVLLFVLIAVVSVLRGSTVLPARAAARSTAVPPAPSPRGSLL</sequence>
<keyword evidence="3" id="KW-1185">Reference proteome</keyword>
<name>A0A2S3ZLR6_9MICO</name>
<evidence type="ECO:0000313" key="3">
    <source>
        <dbReference type="Proteomes" id="UP000237340"/>
    </source>
</evidence>
<proteinExistence type="predicted"/>
<feature type="transmembrane region" description="Helical" evidence="1">
    <location>
        <begin position="12"/>
        <end position="37"/>
    </location>
</feature>
<feature type="transmembrane region" description="Helical" evidence="1">
    <location>
        <begin position="275"/>
        <end position="297"/>
    </location>
</feature>
<feature type="transmembrane region" description="Helical" evidence="1">
    <location>
        <begin position="213"/>
        <end position="230"/>
    </location>
</feature>